<accession>A0ABS4G934</accession>
<dbReference type="Proteomes" id="UP001519342">
    <property type="component" value="Unassembled WGS sequence"/>
</dbReference>
<dbReference type="InterPro" id="IPR032466">
    <property type="entry name" value="Metal_Hydrolase"/>
</dbReference>
<comment type="caution">
    <text evidence="2">The sequence shown here is derived from an EMBL/GenBank/DDBJ whole genome shotgun (WGS) entry which is preliminary data.</text>
</comment>
<evidence type="ECO:0000313" key="2">
    <source>
        <dbReference type="EMBL" id="MBP1924198.1"/>
    </source>
</evidence>
<dbReference type="Gene3D" id="3.20.20.140">
    <property type="entry name" value="Metal-dependent hydrolases"/>
    <property type="match status" value="1"/>
</dbReference>
<evidence type="ECO:0000313" key="3">
    <source>
        <dbReference type="Proteomes" id="UP001519342"/>
    </source>
</evidence>
<dbReference type="SUPFAM" id="SSF51556">
    <property type="entry name" value="Metallo-dependent hydrolases"/>
    <property type="match status" value="1"/>
</dbReference>
<dbReference type="InterPro" id="IPR013108">
    <property type="entry name" value="Amidohydro_3"/>
</dbReference>
<dbReference type="InterPro" id="IPR023100">
    <property type="entry name" value="D-aminoacylase_insert_dom_sf"/>
</dbReference>
<reference evidence="2 3" key="1">
    <citation type="submission" date="2021-03" db="EMBL/GenBank/DDBJ databases">
        <title>Genomic Encyclopedia of Type Strains, Phase IV (KMG-IV): sequencing the most valuable type-strain genomes for metagenomic binning, comparative biology and taxonomic classification.</title>
        <authorList>
            <person name="Goeker M."/>
        </authorList>
    </citation>
    <scope>NUCLEOTIDE SEQUENCE [LARGE SCALE GENOMIC DNA]</scope>
    <source>
        <strain evidence="2 3">DSM 24004</strain>
    </source>
</reference>
<dbReference type="Pfam" id="PF07969">
    <property type="entry name" value="Amidohydro_3"/>
    <property type="match status" value="1"/>
</dbReference>
<proteinExistence type="predicted"/>
<dbReference type="PANTHER" id="PTHR11647:SF1">
    <property type="entry name" value="COLLAPSIN RESPONSE MEDIATOR PROTEIN"/>
    <property type="match status" value="1"/>
</dbReference>
<dbReference type="InterPro" id="IPR011059">
    <property type="entry name" value="Metal-dep_hydrolase_composite"/>
</dbReference>
<dbReference type="PANTHER" id="PTHR11647">
    <property type="entry name" value="HYDRANTOINASE/DIHYDROPYRIMIDINASE FAMILY MEMBER"/>
    <property type="match status" value="1"/>
</dbReference>
<keyword evidence="2" id="KW-0378">Hydrolase</keyword>
<keyword evidence="3" id="KW-1185">Reference proteome</keyword>
<dbReference type="RefSeq" id="WP_209509984.1">
    <property type="nucleotide sequence ID" value="NZ_JAGGKS010000001.1"/>
</dbReference>
<dbReference type="EMBL" id="JAGGKS010000001">
    <property type="protein sequence ID" value="MBP1924198.1"/>
    <property type="molecule type" value="Genomic_DNA"/>
</dbReference>
<organism evidence="2 3">
    <name type="scientific">Sedimentibacter acidaminivorans</name>
    <dbReference type="NCBI Taxonomy" id="913099"/>
    <lineage>
        <taxon>Bacteria</taxon>
        <taxon>Bacillati</taxon>
        <taxon>Bacillota</taxon>
        <taxon>Tissierellia</taxon>
        <taxon>Sedimentibacter</taxon>
    </lineage>
</organism>
<sequence>MLDIKILNGKIIDIKNKKIIEGDIGIKESKIVEIGQVLSSAYVEIDAKGNYISPGFIDIHMHEEDLLLTKKMEYDISQTMLNMGVTTCATGNCGNNRQSIRDLHDFIEEKGNPVNYMSFIGHNYLRNQVGSTDIYKKSTKSQIEKMQSMVEDAINFGAVGVSYGLEYCPGIDIEEAISITKGIKGRRDLLLSAHYRKDSIYAIDAIKEMGQIGRETDIPFQISHLSSCSAYGNMTEALVTIDELVNSGLDLQVDAYPYDAFSTYIGSAVFDDGCLELWNRDYNSIMLAEKPFQGMRCNKELFEKARRDYPEMLAVAYVMNEDEIIQALNHPLVMVASDGLYRNHQGHPRGAGTFPRVIGSFVRDRKVMNFFDAIYKMTYMPAKRLGLKSKGLLEEGYDADIVIFNYDTIIDKATFEDPQLKPDGIECVIIDGKVAIKNKNLANNTIGKFIKRESM</sequence>
<dbReference type="EC" id="3.5.1.81" evidence="2"/>
<gene>
    <name evidence="2" type="ORF">J2Z76_000051</name>
</gene>
<dbReference type="InterPro" id="IPR050378">
    <property type="entry name" value="Metallo-dep_Hydrolases_sf"/>
</dbReference>
<name>A0ABS4G934_9FIRM</name>
<protein>
    <submittedName>
        <fullName evidence="2">N-acyl-D-amino-acid deacylase</fullName>
        <ecNumber evidence="2">3.5.1.81</ecNumber>
    </submittedName>
</protein>
<dbReference type="SUPFAM" id="SSF51338">
    <property type="entry name" value="Composite domain of metallo-dependent hydrolases"/>
    <property type="match status" value="1"/>
</dbReference>
<dbReference type="GO" id="GO:0047420">
    <property type="term" value="F:N-acyl-D-amino-acid deacylase activity"/>
    <property type="evidence" value="ECO:0007669"/>
    <property type="project" value="UniProtKB-EC"/>
</dbReference>
<dbReference type="Gene3D" id="3.30.1490.130">
    <property type="entry name" value="D-aminoacylase. Domain 3"/>
    <property type="match status" value="1"/>
</dbReference>
<feature type="domain" description="Amidohydrolase 3" evidence="1">
    <location>
        <begin position="328"/>
        <end position="435"/>
    </location>
</feature>
<dbReference type="Gene3D" id="2.30.40.10">
    <property type="entry name" value="Urease, subunit C, domain 1"/>
    <property type="match status" value="1"/>
</dbReference>
<evidence type="ECO:0000259" key="1">
    <source>
        <dbReference type="Pfam" id="PF07969"/>
    </source>
</evidence>